<sequence>MSSIKKNSEFGHPLLQTRIEVEHQDGFVNAARELFNDLIPMATELKTQKREDLDVKSFDDGNKKENNEDVSTARSCRLLSFIVGLKSFEKNLCAWIKMLTQKKSAKVRHTSTSSKHALKKNLMPAGAISSSN</sequence>
<name>A0A3P7DVE0_WUCBA</name>
<keyword evidence="3" id="KW-1185">Reference proteome</keyword>
<feature type="region of interest" description="Disordered" evidence="1">
    <location>
        <begin position="51"/>
        <end position="72"/>
    </location>
</feature>
<reference evidence="2 3" key="1">
    <citation type="submission" date="2018-11" db="EMBL/GenBank/DDBJ databases">
        <authorList>
            <consortium name="Pathogen Informatics"/>
        </authorList>
    </citation>
    <scope>NUCLEOTIDE SEQUENCE [LARGE SCALE GENOMIC DNA]</scope>
</reference>
<dbReference type="Proteomes" id="UP000270924">
    <property type="component" value="Unassembled WGS sequence"/>
</dbReference>
<organism evidence="2 3">
    <name type="scientific">Wuchereria bancrofti</name>
    <dbReference type="NCBI Taxonomy" id="6293"/>
    <lineage>
        <taxon>Eukaryota</taxon>
        <taxon>Metazoa</taxon>
        <taxon>Ecdysozoa</taxon>
        <taxon>Nematoda</taxon>
        <taxon>Chromadorea</taxon>
        <taxon>Rhabditida</taxon>
        <taxon>Spirurina</taxon>
        <taxon>Spiruromorpha</taxon>
        <taxon>Filarioidea</taxon>
        <taxon>Onchocercidae</taxon>
        <taxon>Wuchereria</taxon>
    </lineage>
</organism>
<gene>
    <name evidence="2" type="ORF">WBA_LOCUS825</name>
</gene>
<proteinExistence type="predicted"/>
<accession>A0A3P7DVE0</accession>
<protein>
    <submittedName>
        <fullName evidence="2">Uncharacterized protein</fullName>
    </submittedName>
</protein>
<dbReference type="AlphaFoldDB" id="A0A3P7DVE0"/>
<evidence type="ECO:0000256" key="1">
    <source>
        <dbReference type="SAM" id="MobiDB-lite"/>
    </source>
</evidence>
<dbReference type="InParanoid" id="A0A3P7DVE0"/>
<dbReference type="EMBL" id="UYWW01000138">
    <property type="protein sequence ID" value="VDM07439.1"/>
    <property type="molecule type" value="Genomic_DNA"/>
</dbReference>
<feature type="compositionally biased region" description="Basic and acidic residues" evidence="1">
    <location>
        <begin position="51"/>
        <end position="67"/>
    </location>
</feature>
<evidence type="ECO:0000313" key="3">
    <source>
        <dbReference type="Proteomes" id="UP000270924"/>
    </source>
</evidence>
<evidence type="ECO:0000313" key="2">
    <source>
        <dbReference type="EMBL" id="VDM07439.1"/>
    </source>
</evidence>